<feature type="domain" description="NERD" evidence="1">
    <location>
        <begin position="148"/>
        <end position="253"/>
    </location>
</feature>
<dbReference type="EMBL" id="JAUSTZ010000002">
    <property type="protein sequence ID" value="MDQ0224547.1"/>
    <property type="molecule type" value="Genomic_DNA"/>
</dbReference>
<organism evidence="2 3">
    <name type="scientific">Metabacillus niabensis</name>
    <dbReference type="NCBI Taxonomy" id="324854"/>
    <lineage>
        <taxon>Bacteria</taxon>
        <taxon>Bacillati</taxon>
        <taxon>Bacillota</taxon>
        <taxon>Bacilli</taxon>
        <taxon>Bacillales</taxon>
        <taxon>Bacillaceae</taxon>
        <taxon>Metabacillus</taxon>
    </lineage>
</organism>
<evidence type="ECO:0000259" key="1">
    <source>
        <dbReference type="Pfam" id="PF08378"/>
    </source>
</evidence>
<proteinExistence type="predicted"/>
<evidence type="ECO:0000313" key="2">
    <source>
        <dbReference type="EMBL" id="MDQ0224547.1"/>
    </source>
</evidence>
<dbReference type="Pfam" id="PF08378">
    <property type="entry name" value="NERD"/>
    <property type="match status" value="1"/>
</dbReference>
<name>A0ABT9YX30_9BACI</name>
<keyword evidence="3" id="KW-1185">Reference proteome</keyword>
<gene>
    <name evidence="2" type="ORF">J2S02_000876</name>
</gene>
<reference evidence="2 3" key="1">
    <citation type="submission" date="2023-07" db="EMBL/GenBank/DDBJ databases">
        <title>Genomic Encyclopedia of Type Strains, Phase IV (KMG-IV): sequencing the most valuable type-strain genomes for metagenomic binning, comparative biology and taxonomic classification.</title>
        <authorList>
            <person name="Goeker M."/>
        </authorList>
    </citation>
    <scope>NUCLEOTIDE SEQUENCE [LARGE SCALE GENOMIC DNA]</scope>
    <source>
        <strain evidence="2 3">DSM 17723</strain>
    </source>
</reference>
<sequence length="326" mass="38452">MAQLIKLYDYISRYELDAYRYPSQFIRFKKKQWAKVYDAWKSNRFHTVMKVSEPEFTPFMDDGEKKSLLKKLKSKLSKEEPSIQTIKPLVQDAALDDDELQFQFTTVPKSENDLKLLFLDYIFRFQIRWASSTLREKSSVDKKVYRDRLLQYFMQRLPDHYLLLYKPVFLMKNAPVELDLIIIGTTEVYCLTVVEHLNETIYTGSKDKFWLARNGKDTKKILNPVISLNRTATVVQKVLSVGEADLPVKKIIVSRNGYIDYPFAPHDITLLDKRTYGQWFNRLRSSSAPLKHIQLKSAQVLLSHCLTNSFYRKEWNEQSPDEQHID</sequence>
<dbReference type="RefSeq" id="WP_174880138.1">
    <property type="nucleotide sequence ID" value="NZ_CADEPK010000105.1"/>
</dbReference>
<dbReference type="InterPro" id="IPR011528">
    <property type="entry name" value="NERD"/>
</dbReference>
<accession>A0ABT9YX30</accession>
<evidence type="ECO:0000313" key="3">
    <source>
        <dbReference type="Proteomes" id="UP001232245"/>
    </source>
</evidence>
<comment type="caution">
    <text evidence="2">The sequence shown here is derived from an EMBL/GenBank/DDBJ whole genome shotgun (WGS) entry which is preliminary data.</text>
</comment>
<protein>
    <recommendedName>
        <fullName evidence="1">NERD domain-containing protein</fullName>
    </recommendedName>
</protein>
<dbReference type="Proteomes" id="UP001232245">
    <property type="component" value="Unassembled WGS sequence"/>
</dbReference>